<dbReference type="InterPro" id="IPR011706">
    <property type="entry name" value="Cu-oxidase_C"/>
</dbReference>
<dbReference type="Gene3D" id="2.60.40.420">
    <property type="entry name" value="Cupredoxins - blue copper proteins"/>
    <property type="match status" value="3"/>
</dbReference>
<dbReference type="AlphaFoldDB" id="A0A857LVC7"/>
<dbReference type="InterPro" id="IPR045087">
    <property type="entry name" value="Cu-oxidase_fam"/>
</dbReference>
<protein>
    <submittedName>
        <fullName evidence="2">Multicopper oxidase domain-containing protein</fullName>
    </submittedName>
</protein>
<comment type="similarity">
    <text evidence="1">Belongs to the multicopper oxidase family.</text>
</comment>
<dbReference type="InterPro" id="IPR008972">
    <property type="entry name" value="Cupredoxin"/>
</dbReference>
<name>A0A857LVC7_9ACTN</name>
<organism evidence="2">
    <name type="scientific">Gordonia amarae</name>
    <dbReference type="NCBI Taxonomy" id="36821"/>
    <lineage>
        <taxon>Bacteria</taxon>
        <taxon>Bacillati</taxon>
        <taxon>Actinomycetota</taxon>
        <taxon>Actinomycetes</taxon>
        <taxon>Mycobacteriales</taxon>
        <taxon>Gordoniaceae</taxon>
        <taxon>Gordonia</taxon>
    </lineage>
</organism>
<dbReference type="CDD" id="cd13844">
    <property type="entry name" value="CuRO_1_BOD_CotA_like"/>
    <property type="match status" value="1"/>
</dbReference>
<gene>
    <name evidence="2" type="ORF">GII30_14830</name>
</gene>
<sequence>MGLPMCSAPRRTTVVVATTGTDNPKDLVMSAPTADRPATEFDTVSADATATSDSTETAPRLGLRKFRDELPLPKVIKIADTGDEHRTVSMRAKVGRHRFHRDLPETDVWAYEGQLPGPTIEVRRDTPATIDWVNDLFDSDGDPATLPYDVVRVPPSTTPTPTTRIAMTPGGRSVKLDPTGAADDSYPALAGTDDLTGATVVHLHGALTDGHNDGWSHNVTAPGGRTRVLYPNKQESATLWYHDHAMAVTRFNVYAGLAGFYLLRDANEASLKLPSGPYELPLMITDRNFETRVPKQPGEQRFTGRPIYKQAGIVAVDSDGEAVDTEIPVSGPFTLVNGKVWPTKKVTPRWYRLRILNACSTRTLVLAVHNTTNESAPPSSPANNTDSAGFIPDRVTPMSVIGTDGGLLAAPAPVSTLEIGPAERYDVLIDFRSLAGQTLELRNEQGTFINAGPGEADATIMQFVIGKSAASDADWEPPVELNPDYRRYLHVGTDLQVGSQTIHSHEHFWVALIPPGPGGKGHPELWELRQLGSTEPSPGHDLIKVIDPRDATLPPAERKVLRFVPVAKLFDDANSIVFSEGSWAVWNILHLGGPPHPFHIHMTQFQMIERGQWDLAALGEEGWNADNGTTGVLPIPVDSAIDPVRQGMKDTYLIKPGEWVKLLGDFTGATGSFMYHCHILDHEDHTMMRPFVVLPKELMAFHGAHGSGHH</sequence>
<reference evidence="2" key="1">
    <citation type="journal article" date="2021" name="Nat. Microbiol.">
        <title>Cocultivation of an ultrasmall environmental parasitic bacterium with lytic ability against bacteria associated with wastewater foams.</title>
        <authorList>
            <person name="Batinovic S."/>
            <person name="Rose J.J.A."/>
            <person name="Ratcliffe J."/>
            <person name="Seviour R.J."/>
            <person name="Petrovski S."/>
        </authorList>
    </citation>
    <scope>NUCLEOTIDE SEQUENCE</scope>
    <source>
        <strain evidence="2">CON44</strain>
    </source>
</reference>
<dbReference type="Pfam" id="PF07732">
    <property type="entry name" value="Cu-oxidase_3"/>
    <property type="match status" value="1"/>
</dbReference>
<accession>A0A857LVC7</accession>
<dbReference type="EMBL" id="CP045810">
    <property type="protein sequence ID" value="QHN40251.1"/>
    <property type="molecule type" value="Genomic_DNA"/>
</dbReference>
<dbReference type="GO" id="GO:0016491">
    <property type="term" value="F:oxidoreductase activity"/>
    <property type="evidence" value="ECO:0007669"/>
    <property type="project" value="InterPro"/>
</dbReference>
<dbReference type="GO" id="GO:0005507">
    <property type="term" value="F:copper ion binding"/>
    <property type="evidence" value="ECO:0007669"/>
    <property type="project" value="InterPro"/>
</dbReference>
<proteinExistence type="inferred from homology"/>
<evidence type="ECO:0000313" key="2">
    <source>
        <dbReference type="EMBL" id="QHN40251.1"/>
    </source>
</evidence>
<dbReference type="PANTHER" id="PTHR48267:SF1">
    <property type="entry name" value="BILIRUBIN OXIDASE"/>
    <property type="match status" value="1"/>
</dbReference>
<dbReference type="Pfam" id="PF07731">
    <property type="entry name" value="Cu-oxidase_2"/>
    <property type="match status" value="1"/>
</dbReference>
<evidence type="ECO:0000256" key="1">
    <source>
        <dbReference type="ARBA" id="ARBA00010609"/>
    </source>
</evidence>
<dbReference type="PANTHER" id="PTHR48267">
    <property type="entry name" value="CUPREDOXIN SUPERFAMILY PROTEIN"/>
    <property type="match status" value="1"/>
</dbReference>
<dbReference type="SUPFAM" id="SSF49503">
    <property type="entry name" value="Cupredoxins"/>
    <property type="match status" value="3"/>
</dbReference>
<dbReference type="InterPro" id="IPR011707">
    <property type="entry name" value="Cu-oxidase-like_N"/>
</dbReference>